<evidence type="ECO:0000313" key="4">
    <source>
        <dbReference type="Proteomes" id="UP001558474"/>
    </source>
</evidence>
<name>A0ABV3V8B6_9MYCO</name>
<proteinExistence type="predicted"/>
<feature type="coiled-coil region" evidence="1">
    <location>
        <begin position="58"/>
        <end position="92"/>
    </location>
</feature>
<protein>
    <recommendedName>
        <fullName evidence="5">PE family protein</fullName>
    </recommendedName>
</protein>
<evidence type="ECO:0000313" key="3">
    <source>
        <dbReference type="EMBL" id="MEX3736975.1"/>
    </source>
</evidence>
<keyword evidence="4" id="KW-1185">Reference proteome</keyword>
<dbReference type="RefSeq" id="WP_368572299.1">
    <property type="nucleotide sequence ID" value="NZ_JBDLOU010000003.1"/>
</dbReference>
<evidence type="ECO:0008006" key="5">
    <source>
        <dbReference type="Google" id="ProtNLM"/>
    </source>
</evidence>
<feature type="region of interest" description="Disordered" evidence="2">
    <location>
        <begin position="1"/>
        <end position="22"/>
    </location>
</feature>
<evidence type="ECO:0000256" key="1">
    <source>
        <dbReference type="SAM" id="Coils"/>
    </source>
</evidence>
<sequence length="98" mass="10702">MGIGDPAEPYGADSARETADQARELARSVSDFVFDTLPRVEETEAIRSRPIDPSTPKLDGALNHIKEADKIAKQLAEQFDAFADELEAAADELDAFHD</sequence>
<organism evidence="3 4">
    <name type="scientific">Mycolicibacterium porcinum</name>
    <dbReference type="NCBI Taxonomy" id="39693"/>
    <lineage>
        <taxon>Bacteria</taxon>
        <taxon>Bacillati</taxon>
        <taxon>Actinomycetota</taxon>
        <taxon>Actinomycetes</taxon>
        <taxon>Mycobacteriales</taxon>
        <taxon>Mycobacteriaceae</taxon>
        <taxon>Mycolicibacterium</taxon>
    </lineage>
</organism>
<accession>A0ABV3V8B6</accession>
<keyword evidence="1" id="KW-0175">Coiled coil</keyword>
<dbReference type="Proteomes" id="UP001558474">
    <property type="component" value="Unassembled WGS sequence"/>
</dbReference>
<gene>
    <name evidence="3" type="ORF">ABFW12_01865</name>
</gene>
<dbReference type="EMBL" id="JBDLOU010000003">
    <property type="protein sequence ID" value="MEX3736975.1"/>
    <property type="molecule type" value="Genomic_DNA"/>
</dbReference>
<evidence type="ECO:0000256" key="2">
    <source>
        <dbReference type="SAM" id="MobiDB-lite"/>
    </source>
</evidence>
<comment type="caution">
    <text evidence="3">The sequence shown here is derived from an EMBL/GenBank/DDBJ whole genome shotgun (WGS) entry which is preliminary data.</text>
</comment>
<reference evidence="3 4" key="1">
    <citation type="submission" date="2024-04" db="EMBL/GenBank/DDBJ databases">
        <title>Genomic Markers of Mycobacteria.</title>
        <authorList>
            <person name="Soliman M.S."/>
            <person name="Elkholy A."/>
            <person name="Soliman N.S."/>
            <person name="Abbas A."/>
            <person name="Khayrat S."/>
            <person name="Shawky S."/>
        </authorList>
    </citation>
    <scope>NUCLEOTIDE SEQUENCE [LARGE SCALE GENOMIC DNA]</scope>
    <source>
        <strain evidence="3 4">Egy-CU-AM5</strain>
    </source>
</reference>